<dbReference type="PANTHER" id="PTHR19306">
    <property type="entry name" value="STRUCTURAL MAINTENANCE OF CHROMOSOMES 5,6 SMC5, SMC6"/>
    <property type="match status" value="1"/>
</dbReference>
<keyword evidence="6" id="KW-0227">DNA damage</keyword>
<dbReference type="InterPro" id="IPR003395">
    <property type="entry name" value="RecF/RecN/SMC_N"/>
</dbReference>
<keyword evidence="11" id="KW-0539">Nucleus</keyword>
<proteinExistence type="inferred from homology"/>
<name>A0A1Y1UH11_9TREE</name>
<dbReference type="FunCoup" id="A0A1Y1UH11">
    <property type="interactions" value="488"/>
</dbReference>
<evidence type="ECO:0000256" key="12">
    <source>
        <dbReference type="SAM" id="Coils"/>
    </source>
</evidence>
<accession>A0A1Y1UH11</accession>
<dbReference type="Gene3D" id="1.10.287.1490">
    <property type="match status" value="1"/>
</dbReference>
<keyword evidence="5" id="KW-0547">Nucleotide-binding</keyword>
<evidence type="ECO:0000256" key="4">
    <source>
        <dbReference type="ARBA" id="ARBA00022454"/>
    </source>
</evidence>
<dbReference type="Proteomes" id="UP000193218">
    <property type="component" value="Unassembled WGS sequence"/>
</dbReference>
<dbReference type="STRING" id="4999.A0A1Y1UH11"/>
<feature type="coiled-coil region" evidence="12">
    <location>
        <begin position="49"/>
        <end position="154"/>
    </location>
</feature>
<dbReference type="AlphaFoldDB" id="A0A1Y1UH11"/>
<evidence type="ECO:0000256" key="7">
    <source>
        <dbReference type="ARBA" id="ARBA00022840"/>
    </source>
</evidence>
<keyword evidence="4" id="KW-0158">Chromosome</keyword>
<feature type="domain" description="RecF/RecN/SMC N-terminal" evidence="13">
    <location>
        <begin position="93"/>
        <end position="749"/>
    </location>
</feature>
<evidence type="ECO:0000313" key="15">
    <source>
        <dbReference type="Proteomes" id="UP000193218"/>
    </source>
</evidence>
<dbReference type="RefSeq" id="XP_021871350.1">
    <property type="nucleotide sequence ID" value="XM_022012792.1"/>
</dbReference>
<dbReference type="GO" id="GO:0030915">
    <property type="term" value="C:Smc5-Smc6 complex"/>
    <property type="evidence" value="ECO:0007669"/>
    <property type="project" value="TreeGrafter"/>
</dbReference>
<evidence type="ECO:0000256" key="9">
    <source>
        <dbReference type="ARBA" id="ARBA00023172"/>
    </source>
</evidence>
<evidence type="ECO:0000256" key="5">
    <source>
        <dbReference type="ARBA" id="ARBA00022741"/>
    </source>
</evidence>
<dbReference type="GO" id="GO:0035861">
    <property type="term" value="C:site of double-strand break"/>
    <property type="evidence" value="ECO:0007669"/>
    <property type="project" value="TreeGrafter"/>
</dbReference>
<keyword evidence="15" id="KW-1185">Reference proteome</keyword>
<dbReference type="GO" id="GO:0005634">
    <property type="term" value="C:nucleus"/>
    <property type="evidence" value="ECO:0007669"/>
    <property type="project" value="UniProtKB-SubCell"/>
</dbReference>
<comment type="subcellular location">
    <subcellularLocation>
        <location evidence="2">Chromosome</location>
    </subcellularLocation>
    <subcellularLocation>
        <location evidence="1">Nucleus</location>
    </subcellularLocation>
</comment>
<dbReference type="InterPro" id="IPR027417">
    <property type="entry name" value="P-loop_NTPase"/>
</dbReference>
<evidence type="ECO:0000256" key="2">
    <source>
        <dbReference type="ARBA" id="ARBA00004286"/>
    </source>
</evidence>
<dbReference type="GO" id="GO:0003697">
    <property type="term" value="F:single-stranded DNA binding"/>
    <property type="evidence" value="ECO:0007669"/>
    <property type="project" value="TreeGrafter"/>
</dbReference>
<comment type="caution">
    <text evidence="14">The sequence shown here is derived from an EMBL/GenBank/DDBJ whole genome shotgun (WGS) entry which is preliminary data.</text>
</comment>
<evidence type="ECO:0000313" key="14">
    <source>
        <dbReference type="EMBL" id="ORX37312.1"/>
    </source>
</evidence>
<dbReference type="SUPFAM" id="SSF52540">
    <property type="entry name" value="P-loop containing nucleoside triphosphate hydrolases"/>
    <property type="match status" value="1"/>
</dbReference>
<dbReference type="GO" id="GO:0003684">
    <property type="term" value="F:damaged DNA binding"/>
    <property type="evidence" value="ECO:0007669"/>
    <property type="project" value="TreeGrafter"/>
</dbReference>
<evidence type="ECO:0000256" key="8">
    <source>
        <dbReference type="ARBA" id="ARBA00023054"/>
    </source>
</evidence>
<sequence>MRLQTKQNRLRMNSNLWRPTKLPLEQKKESAKTKLGQAQTILRQANTDITKTERTIAAEKKSIAQLEQEIAKKQAELNQAETDAQRDARLSLKRHQDLLKRLQEDAPRKLKALETLQAQGQVIDREVDDLVVKKGSVEQNIRNIEDRIKRLREQSGDRLNLFGTGLDRVRQAIDHPRQPWKGGKPIGPLGMYVNLEDPMYRKVACSVLGTTLCGFAVKHPDDKVQLLSILQNVREYKPGSGSNTKSIITYSGDRFDYSRGSLNHLAPTLLSKLRIEDEDVLRILVNQHRIERLFVAPSVKVANEKTDEMMARGLPGAEFVTADCYRTTANQGKGKGSTPLEDWRGSPLFSKNMAVEIADLEQKRGAEVASVEQYDRDFKDAKARQNAKRTEIADMQKEHSRARVGIQSAEKTIHRLESQIEERPDDAIGGLEMARQEHERVLKAREDDLKSFQADLPGYEETIQKLSNEFEDLGRQIAEFIPETQKRQDAVNIVKEAQTKARNEMRQHRESHANFRTRLQEREDDRDRAAAELKDWEVQAQRIEGDRVNSRRTIEQIKKEKEATEKARIEAEKRQGVSLEEIMPRYQKAKDELAELKRQLANFRSVANQVKQMFRTRMRWWELQRNSIAIRARTLFIVNLHKRNLEGKLLFEHKKKKLGVRIQTTGITKKRDAGGAEEARFKVPKNLSGGERSFSTVSLLLSLWDTASCPIRCLDEWDVFLDAGNRGVAAKMLVEGAKESQGKQFILITPLDLHGVKCDGPGNKQIRLDDPVRNQATLSFAPQTAD</sequence>
<dbReference type="OrthoDB" id="10072614at2759"/>
<keyword evidence="7" id="KW-0067">ATP-binding</keyword>
<gene>
    <name evidence="14" type="ORF">BD324DRAFT_440475</name>
</gene>
<evidence type="ECO:0000256" key="10">
    <source>
        <dbReference type="ARBA" id="ARBA00023204"/>
    </source>
</evidence>
<feature type="coiled-coil region" evidence="12">
    <location>
        <begin position="519"/>
        <end position="613"/>
    </location>
</feature>
<evidence type="ECO:0000256" key="6">
    <source>
        <dbReference type="ARBA" id="ARBA00022763"/>
    </source>
</evidence>
<keyword evidence="9" id="KW-0233">DNA recombination</keyword>
<dbReference type="GO" id="GO:0000724">
    <property type="term" value="P:double-strand break repair via homologous recombination"/>
    <property type="evidence" value="ECO:0007669"/>
    <property type="project" value="TreeGrafter"/>
</dbReference>
<organism evidence="14 15">
    <name type="scientific">Kockovaella imperatae</name>
    <dbReference type="NCBI Taxonomy" id="4999"/>
    <lineage>
        <taxon>Eukaryota</taxon>
        <taxon>Fungi</taxon>
        <taxon>Dikarya</taxon>
        <taxon>Basidiomycota</taxon>
        <taxon>Agaricomycotina</taxon>
        <taxon>Tremellomycetes</taxon>
        <taxon>Tremellales</taxon>
        <taxon>Cuniculitremaceae</taxon>
        <taxon>Kockovaella</taxon>
    </lineage>
</organism>
<dbReference type="PANTHER" id="PTHR19306:SF6">
    <property type="entry name" value="STRUCTURAL MAINTENANCE OF CHROMOSOMES PROTEIN 6"/>
    <property type="match status" value="1"/>
</dbReference>
<feature type="coiled-coil region" evidence="12">
    <location>
        <begin position="435"/>
        <end position="476"/>
    </location>
</feature>
<protein>
    <recommendedName>
        <fullName evidence="13">RecF/RecN/SMC N-terminal domain-containing protein</fullName>
    </recommendedName>
</protein>
<dbReference type="SUPFAM" id="SSF57997">
    <property type="entry name" value="Tropomyosin"/>
    <property type="match status" value="1"/>
</dbReference>
<comment type="similarity">
    <text evidence="3">Belongs to the SMC family. SMC6 subfamily.</text>
</comment>
<evidence type="ECO:0000256" key="11">
    <source>
        <dbReference type="ARBA" id="ARBA00023242"/>
    </source>
</evidence>
<dbReference type="EMBL" id="NBSH01000006">
    <property type="protein sequence ID" value="ORX37312.1"/>
    <property type="molecule type" value="Genomic_DNA"/>
</dbReference>
<evidence type="ECO:0000259" key="13">
    <source>
        <dbReference type="Pfam" id="PF02463"/>
    </source>
</evidence>
<reference evidence="14 15" key="1">
    <citation type="submission" date="2017-03" db="EMBL/GenBank/DDBJ databases">
        <title>Widespread Adenine N6-methylation of Active Genes in Fungi.</title>
        <authorList>
            <consortium name="DOE Joint Genome Institute"/>
            <person name="Mondo S.J."/>
            <person name="Dannebaum R.O."/>
            <person name="Kuo R.C."/>
            <person name="Louie K.B."/>
            <person name="Bewick A.J."/>
            <person name="Labutti K."/>
            <person name="Haridas S."/>
            <person name="Kuo A."/>
            <person name="Salamov A."/>
            <person name="Ahrendt S.R."/>
            <person name="Lau R."/>
            <person name="Bowen B.P."/>
            <person name="Lipzen A."/>
            <person name="Sullivan W."/>
            <person name="Andreopoulos W.B."/>
            <person name="Clum A."/>
            <person name="Lindquist E."/>
            <person name="Daum C."/>
            <person name="Northen T.R."/>
            <person name="Ramamoorthy G."/>
            <person name="Schmitz R.J."/>
            <person name="Gryganskyi A."/>
            <person name="Culley D."/>
            <person name="Magnuson J."/>
            <person name="James T.Y."/>
            <person name="O'Malley M.A."/>
            <person name="Stajich J.E."/>
            <person name="Spatafora J.W."/>
            <person name="Visel A."/>
            <person name="Grigoriev I.V."/>
        </authorList>
    </citation>
    <scope>NUCLEOTIDE SEQUENCE [LARGE SCALE GENOMIC DNA]</scope>
    <source>
        <strain evidence="14 15">NRRL Y-17943</strain>
    </source>
</reference>
<dbReference type="Gene3D" id="3.40.50.300">
    <property type="entry name" value="P-loop containing nucleotide triphosphate hydrolases"/>
    <property type="match status" value="1"/>
</dbReference>
<keyword evidence="8 12" id="KW-0175">Coiled coil</keyword>
<dbReference type="GO" id="GO:0005524">
    <property type="term" value="F:ATP binding"/>
    <property type="evidence" value="ECO:0007669"/>
    <property type="project" value="UniProtKB-KW"/>
</dbReference>
<evidence type="ECO:0000256" key="1">
    <source>
        <dbReference type="ARBA" id="ARBA00004123"/>
    </source>
</evidence>
<dbReference type="InParanoid" id="A0A1Y1UH11"/>
<keyword evidence="10" id="KW-0234">DNA repair</keyword>
<dbReference type="Pfam" id="PF02463">
    <property type="entry name" value="SMC_N"/>
    <property type="match status" value="1"/>
</dbReference>
<evidence type="ECO:0000256" key="3">
    <source>
        <dbReference type="ARBA" id="ARBA00006793"/>
    </source>
</evidence>
<dbReference type="GeneID" id="33554600"/>